<evidence type="ECO:0000256" key="8">
    <source>
        <dbReference type="ARBA" id="ARBA00023065"/>
    </source>
</evidence>
<keyword evidence="6 13" id="KW-1133">Transmembrane helix</keyword>
<dbReference type="Proteomes" id="UP000095300">
    <property type="component" value="Unassembled WGS sequence"/>
</dbReference>
<accession>A0A1I8Q4T2</accession>
<evidence type="ECO:0000256" key="12">
    <source>
        <dbReference type="RuleBase" id="RU000679"/>
    </source>
</evidence>
<comment type="subcellular location">
    <subcellularLocation>
        <location evidence="1">Membrane</location>
        <topology evidence="1">Multi-pass membrane protein</topology>
    </subcellularLocation>
</comment>
<evidence type="ECO:0000256" key="11">
    <source>
        <dbReference type="ARBA" id="ARBA00023303"/>
    </source>
</evidence>
<dbReference type="STRING" id="35570.A0A1I8Q4T2"/>
<organism evidence="14 15">
    <name type="scientific">Stomoxys calcitrans</name>
    <name type="common">Stable fly</name>
    <name type="synonym">Conops calcitrans</name>
    <dbReference type="NCBI Taxonomy" id="35570"/>
    <lineage>
        <taxon>Eukaryota</taxon>
        <taxon>Metazoa</taxon>
        <taxon>Ecdysozoa</taxon>
        <taxon>Arthropoda</taxon>
        <taxon>Hexapoda</taxon>
        <taxon>Insecta</taxon>
        <taxon>Pterygota</taxon>
        <taxon>Neoptera</taxon>
        <taxon>Endopterygota</taxon>
        <taxon>Diptera</taxon>
        <taxon>Brachycera</taxon>
        <taxon>Muscomorpha</taxon>
        <taxon>Muscoidea</taxon>
        <taxon>Muscidae</taxon>
        <taxon>Stomoxys</taxon>
    </lineage>
</organism>
<reference evidence="14" key="1">
    <citation type="submission" date="2020-05" db="UniProtKB">
        <authorList>
            <consortium name="EnsemblMetazoa"/>
        </authorList>
    </citation>
    <scope>IDENTIFICATION</scope>
    <source>
        <strain evidence="14">USDA</strain>
    </source>
</reference>
<dbReference type="PANTHER" id="PTHR11690">
    <property type="entry name" value="AMILORIDE-SENSITIVE SODIUM CHANNEL-RELATED"/>
    <property type="match status" value="1"/>
</dbReference>
<dbReference type="GO" id="GO:0015280">
    <property type="term" value="F:ligand-gated sodium channel activity"/>
    <property type="evidence" value="ECO:0007669"/>
    <property type="project" value="TreeGrafter"/>
</dbReference>
<keyword evidence="9 13" id="KW-0472">Membrane</keyword>
<evidence type="ECO:0000256" key="13">
    <source>
        <dbReference type="SAM" id="Phobius"/>
    </source>
</evidence>
<evidence type="ECO:0000256" key="4">
    <source>
        <dbReference type="ARBA" id="ARBA00022461"/>
    </source>
</evidence>
<dbReference type="KEGG" id="scac:106083406"/>
<evidence type="ECO:0000256" key="9">
    <source>
        <dbReference type="ARBA" id="ARBA00023136"/>
    </source>
</evidence>
<dbReference type="GO" id="GO:0005886">
    <property type="term" value="C:plasma membrane"/>
    <property type="evidence" value="ECO:0007669"/>
    <property type="project" value="TreeGrafter"/>
</dbReference>
<dbReference type="Gene3D" id="1.10.287.770">
    <property type="entry name" value="YojJ-like"/>
    <property type="match status" value="2"/>
</dbReference>
<keyword evidence="5 12" id="KW-0812">Transmembrane</keyword>
<dbReference type="AlphaFoldDB" id="A0A1I8Q4T2"/>
<name>A0A1I8Q4T2_STOCA</name>
<gene>
    <name evidence="14" type="primary">106083406</name>
</gene>
<evidence type="ECO:0000256" key="2">
    <source>
        <dbReference type="ARBA" id="ARBA00007193"/>
    </source>
</evidence>
<evidence type="ECO:0000256" key="5">
    <source>
        <dbReference type="ARBA" id="ARBA00022692"/>
    </source>
</evidence>
<dbReference type="Pfam" id="PF00858">
    <property type="entry name" value="ASC"/>
    <property type="match status" value="2"/>
</dbReference>
<sequence>MQLCDVATDAGLPSFQHDALDYIEILNKMLPDFNRYCYSGIWFGVEKSCDKMFSRTYTEEGVCFTFNGLKEKDLYRENTMQYQRSLNSTLHERVQMFENHSLSWSLEEGYKVQGVLHTYPARVLGSGSMAGFMPTLQGFAEDIDYSCRYVAAGFKILLHSPDDVPTMSKHFLHISMNKDIMIAVKPKMITTSAGIAEYTPHKRQCYLTKDRQLKFFKIYSQTNCAYECLTNFTYHLCGCVTFAMPRSPETPVCGADKLSCYRKANEELLFRQFNRGLQAIEAVEALGDCDCLPACTSLDYETEISEGSFSLENTLKAIGDFQGLRDKYPGMVMSALWIYFKEPQFITSRRSELYGVTDLLANFGGVCGLFMGVSLLSGVEIFYHFTLRLWSNLGLPSYINLINSLRVYLREGNKFTTYNFTTNDLEQILTLMHLCDVPLEMPLPTFQHASLDFNEILNQMLPDFNNYCYSAVWFGIEETCDKLFTRTYTEDGACFTFNGLRTQDLYRENTFQYQKSLNSSAPQTLDVIKNLSLSWSLEEGYKAQGVLETYPARVLGSGSTAGCLLTLRGFTNEIDYSCRFVADGFKVLLHSPDDVPNMRKHFVHISMNKDIMIAVKPKMITTSAGIAEYTPKKRQCYLSKDRQLKFFKVYTQNNCEYECLTNFTYKLCDCVTFGMPRSPETPLCGADKISCYRKANEQLLFQQFTKVLQKPLSNYDEFNDDCHCLPVCTSLDYETEISEGSFNVENTLIAIGNFQGIREQNPVLVVTTLWIYFKEPQFITSRRSELYGITDLLANFGGVCGLFVGVSLLSVVEIFYHFTLRLWSNMCRNRREK</sequence>
<evidence type="ECO:0000256" key="1">
    <source>
        <dbReference type="ARBA" id="ARBA00004141"/>
    </source>
</evidence>
<protein>
    <submittedName>
        <fullName evidence="14">Uncharacterized protein</fullName>
    </submittedName>
</protein>
<keyword evidence="8 12" id="KW-0406">Ion transport</keyword>
<dbReference type="OrthoDB" id="6021021at2759"/>
<evidence type="ECO:0000313" key="14">
    <source>
        <dbReference type="EnsemblMetazoa" id="SCAU013885-PA"/>
    </source>
</evidence>
<evidence type="ECO:0000256" key="7">
    <source>
        <dbReference type="ARBA" id="ARBA00023053"/>
    </source>
</evidence>
<dbReference type="InterPro" id="IPR001873">
    <property type="entry name" value="ENaC"/>
</dbReference>
<feature type="transmembrane region" description="Helical" evidence="13">
    <location>
        <begin position="792"/>
        <end position="816"/>
    </location>
</feature>
<dbReference type="EnsemblMetazoa" id="SCAU013885-RA">
    <property type="protein sequence ID" value="SCAU013885-PA"/>
    <property type="gene ID" value="SCAU013885"/>
</dbReference>
<dbReference type="PANTHER" id="PTHR11690:SF288">
    <property type="entry name" value="AMILORIDE-SENSITIVE NA+ CHANNEL-RELATED"/>
    <property type="match status" value="1"/>
</dbReference>
<keyword evidence="15" id="KW-1185">Reference proteome</keyword>
<keyword evidence="7" id="KW-0915">Sodium</keyword>
<evidence type="ECO:0000256" key="3">
    <source>
        <dbReference type="ARBA" id="ARBA00022448"/>
    </source>
</evidence>
<evidence type="ECO:0000256" key="10">
    <source>
        <dbReference type="ARBA" id="ARBA00023201"/>
    </source>
</evidence>
<keyword evidence="11 12" id="KW-0407">Ion channel</keyword>
<comment type="similarity">
    <text evidence="2 12">Belongs to the amiloride-sensitive sodium channel (TC 1.A.6) family.</text>
</comment>
<evidence type="ECO:0000256" key="6">
    <source>
        <dbReference type="ARBA" id="ARBA00022989"/>
    </source>
</evidence>
<dbReference type="VEuPathDB" id="VectorBase:SCAU013885"/>
<keyword evidence="4 12" id="KW-0894">Sodium channel</keyword>
<dbReference type="Gene3D" id="2.60.470.10">
    <property type="entry name" value="Acid-sensing ion channels like domains"/>
    <property type="match status" value="2"/>
</dbReference>
<keyword evidence="10 12" id="KW-0739">Sodium transport</keyword>
<evidence type="ECO:0000313" key="15">
    <source>
        <dbReference type="Proteomes" id="UP000095300"/>
    </source>
</evidence>
<keyword evidence="3 12" id="KW-0813">Transport</keyword>
<proteinExistence type="inferred from homology"/>